<dbReference type="Proteomes" id="UP000824881">
    <property type="component" value="Unassembled WGS sequence"/>
</dbReference>
<evidence type="ECO:0000313" key="1">
    <source>
        <dbReference type="EMBL" id="KAG9227115.1"/>
    </source>
</evidence>
<organism evidence="1 2">
    <name type="scientific">Pleurotus cornucopiae</name>
    <name type="common">Cornucopia mushroom</name>
    <dbReference type="NCBI Taxonomy" id="5321"/>
    <lineage>
        <taxon>Eukaryota</taxon>
        <taxon>Fungi</taxon>
        <taxon>Dikarya</taxon>
        <taxon>Basidiomycota</taxon>
        <taxon>Agaricomycotina</taxon>
        <taxon>Agaricomycetes</taxon>
        <taxon>Agaricomycetidae</taxon>
        <taxon>Agaricales</taxon>
        <taxon>Pleurotineae</taxon>
        <taxon>Pleurotaceae</taxon>
        <taxon>Pleurotus</taxon>
    </lineage>
</organism>
<reference evidence="1 2" key="1">
    <citation type="journal article" date="2021" name="Appl. Environ. Microbiol.">
        <title>Genetic linkage and physical mapping for an oyster mushroom Pleurotus cornucopiae and QTL analysis for the trait cap color.</title>
        <authorList>
            <person name="Zhang Y."/>
            <person name="Gao W."/>
            <person name="Sonnenberg A."/>
            <person name="Chen Q."/>
            <person name="Zhang J."/>
            <person name="Huang C."/>
        </authorList>
    </citation>
    <scope>NUCLEOTIDE SEQUENCE [LARGE SCALE GENOMIC DNA]</scope>
    <source>
        <strain evidence="1">CCMSSC00406</strain>
    </source>
</reference>
<sequence length="382" mass="42575">MAYSVPLLVHEGLANLTIEISTNPEHLDGQRSVVTYLPDRCPNLTRLDIRASSFIYTDIGLAAVLSALPHLIEIHVTPQLLTQRAICNLALLPRLEHLNSTWEFPFEREGRTRSLFLLPYAQNGFTSLKTLVLSQSFEDIASFLKLSETKDLCCLSIDPDEWQSPEGYLHVLEAASTCCPNLETLSMVEWELREPEAISPQREPATWQLFRPLLRLSHLTSLAFMDLRMDVDALINIAKALPSLRRLALRSTSRVDGPPLFPMSILPRLGLLCPLLELLCLYMDTSPPALGPISASTRDTPPLASLDELDVGPSSLDSPASEVVVYLSGILREDCRLNRLMDCYSDDGESKYKSWQPVIDFLPAITRVRKIEKDAAAAATSH</sequence>
<protein>
    <submittedName>
        <fullName evidence="1">Uncharacterized protein</fullName>
    </submittedName>
</protein>
<evidence type="ECO:0000313" key="2">
    <source>
        <dbReference type="Proteomes" id="UP000824881"/>
    </source>
</evidence>
<name>A0ACB7JBH2_PLECO</name>
<accession>A0ACB7JBH2</accession>
<proteinExistence type="predicted"/>
<comment type="caution">
    <text evidence="1">The sequence shown here is derived from an EMBL/GenBank/DDBJ whole genome shotgun (WGS) entry which is preliminary data.</text>
</comment>
<gene>
    <name evidence="1" type="ORF">CCMSSC00406_0009647</name>
</gene>
<keyword evidence="2" id="KW-1185">Reference proteome</keyword>
<dbReference type="EMBL" id="WQMT02000001">
    <property type="protein sequence ID" value="KAG9227115.1"/>
    <property type="molecule type" value="Genomic_DNA"/>
</dbReference>